<keyword evidence="2" id="KW-1185">Reference proteome</keyword>
<protein>
    <submittedName>
        <fullName evidence="1">Uncharacterized protein</fullName>
    </submittedName>
</protein>
<name>A0ABX7L8Q5_9BACL</name>
<accession>A0ABX7L8Q5</accession>
<dbReference type="EMBL" id="CP070969">
    <property type="protein sequence ID" value="QSF43414.1"/>
    <property type="molecule type" value="Genomic_DNA"/>
</dbReference>
<evidence type="ECO:0000313" key="2">
    <source>
        <dbReference type="Proteomes" id="UP000663452"/>
    </source>
</evidence>
<gene>
    <name evidence="1" type="ORF">JRJ22_19310</name>
</gene>
<dbReference type="RefSeq" id="WP_206101047.1">
    <property type="nucleotide sequence ID" value="NZ_CP070969.1"/>
</dbReference>
<proteinExistence type="predicted"/>
<reference evidence="1 2" key="1">
    <citation type="submission" date="2021-02" db="EMBL/GenBank/DDBJ databases">
        <title>Paenibacillus tianjinensis sp. nov.</title>
        <authorList>
            <person name="Liu H."/>
        </authorList>
    </citation>
    <scope>NUCLEOTIDE SEQUENCE [LARGE SCALE GENOMIC DNA]</scope>
    <source>
        <strain evidence="1 2">TB2019</strain>
    </source>
</reference>
<organism evidence="1 2">
    <name type="scientific">Paenibacillus tianjinensis</name>
    <dbReference type="NCBI Taxonomy" id="2810347"/>
    <lineage>
        <taxon>Bacteria</taxon>
        <taxon>Bacillati</taxon>
        <taxon>Bacillota</taxon>
        <taxon>Bacilli</taxon>
        <taxon>Bacillales</taxon>
        <taxon>Paenibacillaceae</taxon>
        <taxon>Paenibacillus</taxon>
    </lineage>
</organism>
<dbReference type="Proteomes" id="UP000663452">
    <property type="component" value="Chromosome"/>
</dbReference>
<evidence type="ECO:0000313" key="1">
    <source>
        <dbReference type="EMBL" id="QSF43414.1"/>
    </source>
</evidence>
<sequence>MKTQRILDEEELDDLSEMWNSVSDFMPVRNHTWALIYRLTSNGEYEVVEFFIDFEKTLKNEEPEYLTPERKHGVFATKEFAQFYINSVYMIQHIVAPDSDVE</sequence>